<feature type="domain" description="HTH marR-type" evidence="2">
    <location>
        <begin position="1"/>
        <end position="134"/>
    </location>
</feature>
<dbReference type="PANTHER" id="PTHR33164">
    <property type="entry name" value="TRANSCRIPTIONAL REGULATOR, MARR FAMILY"/>
    <property type="match status" value="1"/>
</dbReference>
<gene>
    <name evidence="3" type="ORF">PTI97_10545</name>
</gene>
<dbReference type="InterPro" id="IPR036390">
    <property type="entry name" value="WH_DNA-bd_sf"/>
</dbReference>
<evidence type="ECO:0000256" key="1">
    <source>
        <dbReference type="ARBA" id="ARBA00023125"/>
    </source>
</evidence>
<dbReference type="RefSeq" id="WP_274356448.1">
    <property type="nucleotide sequence ID" value="NZ_CP118099.1"/>
</dbReference>
<dbReference type="SUPFAM" id="SSF46785">
    <property type="entry name" value="Winged helix' DNA-binding domain"/>
    <property type="match status" value="1"/>
</dbReference>
<sequence>MENLSYLLIKSSRFLKGALDKRLQEYDLTATQFSVLNQITAHNGNITSAEVAQRLESDRPTISAIINRLERDGFVEKVQNPHDKRSAYLKLNEETLKLVDELRRVSDEVNETIFEAFTEEEVSNMKAYLVKLMKHFDDM</sequence>
<dbReference type="EMBL" id="CP118099">
    <property type="protein sequence ID" value="WDH75256.1"/>
    <property type="molecule type" value="Genomic_DNA"/>
</dbReference>
<evidence type="ECO:0000259" key="2">
    <source>
        <dbReference type="PROSITE" id="PS50995"/>
    </source>
</evidence>
<accession>A0ABY7X004</accession>
<dbReference type="InterPro" id="IPR039422">
    <property type="entry name" value="MarR/SlyA-like"/>
</dbReference>
<name>A0ABY7X004_9BACL</name>
<dbReference type="InterPro" id="IPR036388">
    <property type="entry name" value="WH-like_DNA-bd_sf"/>
</dbReference>
<proteinExistence type="predicted"/>
<keyword evidence="4" id="KW-1185">Reference proteome</keyword>
<dbReference type="InterPro" id="IPR000835">
    <property type="entry name" value="HTH_MarR-typ"/>
</dbReference>
<evidence type="ECO:0000313" key="3">
    <source>
        <dbReference type="EMBL" id="WDH75256.1"/>
    </source>
</evidence>
<dbReference type="PANTHER" id="PTHR33164:SF43">
    <property type="entry name" value="HTH-TYPE TRANSCRIPTIONAL REPRESSOR YETL"/>
    <property type="match status" value="1"/>
</dbReference>
<protein>
    <submittedName>
        <fullName evidence="3">MarR family transcriptional regulator</fullName>
    </submittedName>
</protein>
<keyword evidence="1" id="KW-0238">DNA-binding</keyword>
<dbReference type="Proteomes" id="UP001213680">
    <property type="component" value="Chromosome"/>
</dbReference>
<dbReference type="PROSITE" id="PS50995">
    <property type="entry name" value="HTH_MARR_2"/>
    <property type="match status" value="1"/>
</dbReference>
<dbReference type="SMART" id="SM00347">
    <property type="entry name" value="HTH_MARR"/>
    <property type="match status" value="1"/>
</dbReference>
<dbReference type="Gene3D" id="1.10.10.10">
    <property type="entry name" value="Winged helix-like DNA-binding domain superfamily/Winged helix DNA-binding domain"/>
    <property type="match status" value="1"/>
</dbReference>
<evidence type="ECO:0000313" key="4">
    <source>
        <dbReference type="Proteomes" id="UP001213680"/>
    </source>
</evidence>
<organism evidence="3 4">
    <name type="scientific">Exiguobacterium marinum</name>
    <dbReference type="NCBI Taxonomy" id="273528"/>
    <lineage>
        <taxon>Bacteria</taxon>
        <taxon>Bacillati</taxon>
        <taxon>Bacillota</taxon>
        <taxon>Bacilli</taxon>
        <taxon>Bacillales</taxon>
        <taxon>Bacillales Family XII. Incertae Sedis</taxon>
        <taxon>Exiguobacterium</taxon>
    </lineage>
</organism>
<reference evidence="3 4" key="1">
    <citation type="submission" date="2023-02" db="EMBL/GenBank/DDBJ databases">
        <title>A bacterium isolated from plastisphere.</title>
        <authorList>
            <person name="Sun Y."/>
        </authorList>
    </citation>
    <scope>NUCLEOTIDE SEQUENCE [LARGE SCALE GENOMIC DNA]</scope>
    <source>
        <strain evidence="4">a-1</strain>
    </source>
</reference>
<dbReference type="PRINTS" id="PR00598">
    <property type="entry name" value="HTHMARR"/>
</dbReference>
<dbReference type="Pfam" id="PF12802">
    <property type="entry name" value="MarR_2"/>
    <property type="match status" value="1"/>
</dbReference>